<keyword evidence="2" id="KW-0378">Hydrolase</keyword>
<dbReference type="Gene3D" id="3.60.21.70">
    <property type="entry name" value="PhoD-like phosphatase"/>
    <property type="match status" value="1"/>
</dbReference>
<dbReference type="InterPro" id="IPR043904">
    <property type="entry name" value="PhoD_2-like"/>
</dbReference>
<evidence type="ECO:0000313" key="3">
    <source>
        <dbReference type="Proteomes" id="UP001597135"/>
    </source>
</evidence>
<dbReference type="Pfam" id="PF19050">
    <property type="entry name" value="PhoD_2"/>
    <property type="match status" value="1"/>
</dbReference>
<dbReference type="RefSeq" id="WP_386803023.1">
    <property type="nucleotide sequence ID" value="NZ_JBHTMU010000014.1"/>
</dbReference>
<feature type="domain" description="PhoD-like phosphatase" evidence="1">
    <location>
        <begin position="109"/>
        <end position="322"/>
    </location>
</feature>
<sequence>MQFGPVLILREAGPFAVTLATILVREGDTAPEPIEAEGRSAPFKELARIGEHVVWRAEFALTPDRETGYRFEGVEYPVSTEFGGDLRIAFVSCNGEEDGDLDRDSEERNLMWLRLLDRHHEDRFQILLHGGDQVYADEVTNGHRLTDAWPDKAPPSPEPGELETLRDHLRLGFLHRYAMTYAAPGFDQLGREVPSLMVWDDHDICDGWGSLGPDFTGSQAGQMLFECAREAYLLYQHGCTEDEIDKLFLDPTGSSLSWRRDFPGVSIIAPDLRSERTKHQVMAETGWAAVSQAFRDTEERVLLISSVPLLGPRLSLFESLLNWWPGINKYEDDLRDQWQSRAHREEWKRMLRQVIAIEAEGPRVTALSGEIHLATRATLAAPEGAMHQLVASGISHRAPPSAWAGALSLLARLGEAPLSKHPIRIHPLPGQRKFYCAERNFLVLERRKGAWRAFWSLEDSGDTPWLDI</sequence>
<dbReference type="PANTHER" id="PTHR46689:SF1">
    <property type="entry name" value="PHOD-LIKE PHOSPHATASE DOMAIN-CONTAINING PROTEIN"/>
    <property type="match status" value="1"/>
</dbReference>
<dbReference type="EMBL" id="JBHTMU010000014">
    <property type="protein sequence ID" value="MFD1342710.1"/>
    <property type="molecule type" value="Genomic_DNA"/>
</dbReference>
<dbReference type="SUPFAM" id="SSF56300">
    <property type="entry name" value="Metallo-dependent phosphatases"/>
    <property type="match status" value="1"/>
</dbReference>
<keyword evidence="3" id="KW-1185">Reference proteome</keyword>
<protein>
    <submittedName>
        <fullName evidence="2">Alkaline phosphatase D family protein</fullName>
        <ecNumber evidence="2">3.1.3.1</ecNumber>
    </submittedName>
</protein>
<dbReference type="Proteomes" id="UP001597135">
    <property type="component" value="Unassembled WGS sequence"/>
</dbReference>
<dbReference type="PANTHER" id="PTHR46689">
    <property type="entry name" value="MEMBRANE PROTEIN, PUTATIVE-RELATED"/>
    <property type="match status" value="1"/>
</dbReference>
<comment type="caution">
    <text evidence="2">The sequence shown here is derived from an EMBL/GenBank/DDBJ whole genome shotgun (WGS) entry which is preliminary data.</text>
</comment>
<evidence type="ECO:0000259" key="1">
    <source>
        <dbReference type="Pfam" id="PF19050"/>
    </source>
</evidence>
<dbReference type="InterPro" id="IPR029052">
    <property type="entry name" value="Metallo-depent_PP-like"/>
</dbReference>
<reference evidence="3" key="1">
    <citation type="journal article" date="2019" name="Int. J. Syst. Evol. Microbiol.">
        <title>The Global Catalogue of Microorganisms (GCM) 10K type strain sequencing project: providing services to taxonomists for standard genome sequencing and annotation.</title>
        <authorList>
            <consortium name="The Broad Institute Genomics Platform"/>
            <consortium name="The Broad Institute Genome Sequencing Center for Infectious Disease"/>
            <person name="Wu L."/>
            <person name="Ma J."/>
        </authorList>
    </citation>
    <scope>NUCLEOTIDE SEQUENCE [LARGE SCALE GENOMIC DNA]</scope>
    <source>
        <strain evidence="3">CCUG 62953</strain>
    </source>
</reference>
<evidence type="ECO:0000313" key="2">
    <source>
        <dbReference type="EMBL" id="MFD1342710.1"/>
    </source>
</evidence>
<gene>
    <name evidence="2" type="ORF">ACFQ4E_09795</name>
</gene>
<accession>A0ABW3ZHS5</accession>
<dbReference type="GO" id="GO:0004035">
    <property type="term" value="F:alkaline phosphatase activity"/>
    <property type="evidence" value="ECO:0007669"/>
    <property type="project" value="UniProtKB-EC"/>
</dbReference>
<dbReference type="EC" id="3.1.3.1" evidence="2"/>
<dbReference type="InterPro" id="IPR018946">
    <property type="entry name" value="PhoD-like_MPP"/>
</dbReference>
<organism evidence="2 3">
    <name type="scientific">Litorisediminicola beolgyonensis</name>
    <dbReference type="NCBI Taxonomy" id="1173614"/>
    <lineage>
        <taxon>Bacteria</taxon>
        <taxon>Pseudomonadati</taxon>
        <taxon>Pseudomonadota</taxon>
        <taxon>Alphaproteobacteria</taxon>
        <taxon>Rhodobacterales</taxon>
        <taxon>Paracoccaceae</taxon>
        <taxon>Litorisediminicola</taxon>
    </lineage>
</organism>
<dbReference type="InterPro" id="IPR038607">
    <property type="entry name" value="PhoD-like_sf"/>
</dbReference>
<proteinExistence type="predicted"/>
<name>A0ABW3ZHS5_9RHOB</name>
<dbReference type="CDD" id="cd07389">
    <property type="entry name" value="MPP_PhoD"/>
    <property type="match status" value="1"/>
</dbReference>